<dbReference type="EMBL" id="VIWP01000001">
    <property type="protein sequence ID" value="TWF58587.1"/>
    <property type="molecule type" value="Genomic_DNA"/>
</dbReference>
<protein>
    <submittedName>
        <fullName evidence="2">Uncharacterized protein</fullName>
    </submittedName>
</protein>
<feature type="compositionally biased region" description="Basic and acidic residues" evidence="1">
    <location>
        <begin position="1"/>
        <end position="14"/>
    </location>
</feature>
<organism evidence="2 3">
    <name type="scientific">Neorhizobium alkalisoli</name>
    <dbReference type="NCBI Taxonomy" id="528178"/>
    <lineage>
        <taxon>Bacteria</taxon>
        <taxon>Pseudomonadati</taxon>
        <taxon>Pseudomonadota</taxon>
        <taxon>Alphaproteobacteria</taxon>
        <taxon>Hyphomicrobiales</taxon>
        <taxon>Rhizobiaceae</taxon>
        <taxon>Rhizobium/Agrobacterium group</taxon>
        <taxon>Neorhizobium</taxon>
    </lineage>
</organism>
<feature type="region of interest" description="Disordered" evidence="1">
    <location>
        <begin position="1"/>
        <end position="20"/>
    </location>
</feature>
<name>A0A561R7K0_9HYPH</name>
<comment type="caution">
    <text evidence="2">The sequence shown here is derived from an EMBL/GenBank/DDBJ whole genome shotgun (WGS) entry which is preliminary data.</text>
</comment>
<gene>
    <name evidence="2" type="ORF">FHW37_101391</name>
</gene>
<dbReference type="AlphaFoldDB" id="A0A561R7K0"/>
<accession>A0A561R7K0</accession>
<reference evidence="2 3" key="1">
    <citation type="submission" date="2019-06" db="EMBL/GenBank/DDBJ databases">
        <title>Sorghum-associated microbial communities from plants grown in Nebraska, USA.</title>
        <authorList>
            <person name="Schachtman D."/>
        </authorList>
    </citation>
    <scope>NUCLEOTIDE SEQUENCE [LARGE SCALE GENOMIC DNA]</scope>
    <source>
        <strain evidence="2 3">1225</strain>
    </source>
</reference>
<keyword evidence="3" id="KW-1185">Reference proteome</keyword>
<proteinExistence type="predicted"/>
<sequence>MQLSIEGREGKREAAASGGSVICPGRISTLQALRYKGFVTEKISENASFLLHAKKLHHNVMPI</sequence>
<evidence type="ECO:0000313" key="3">
    <source>
        <dbReference type="Proteomes" id="UP000320653"/>
    </source>
</evidence>
<evidence type="ECO:0000313" key="2">
    <source>
        <dbReference type="EMBL" id="TWF58587.1"/>
    </source>
</evidence>
<evidence type="ECO:0000256" key="1">
    <source>
        <dbReference type="SAM" id="MobiDB-lite"/>
    </source>
</evidence>
<dbReference type="Proteomes" id="UP000320653">
    <property type="component" value="Unassembled WGS sequence"/>
</dbReference>